<dbReference type="EMBL" id="CM056809">
    <property type="protein sequence ID" value="KAJ8651098.1"/>
    <property type="molecule type" value="Genomic_DNA"/>
</dbReference>
<gene>
    <name evidence="1" type="ORF">MRB53_004121</name>
</gene>
<name>A0ACC2MZM4_PERAE</name>
<comment type="caution">
    <text evidence="1">The sequence shown here is derived from an EMBL/GenBank/DDBJ whole genome shotgun (WGS) entry which is preliminary data.</text>
</comment>
<evidence type="ECO:0000313" key="1">
    <source>
        <dbReference type="EMBL" id="KAJ8651098.1"/>
    </source>
</evidence>
<organism evidence="1 2">
    <name type="scientific">Persea americana</name>
    <name type="common">Avocado</name>
    <dbReference type="NCBI Taxonomy" id="3435"/>
    <lineage>
        <taxon>Eukaryota</taxon>
        <taxon>Viridiplantae</taxon>
        <taxon>Streptophyta</taxon>
        <taxon>Embryophyta</taxon>
        <taxon>Tracheophyta</taxon>
        <taxon>Spermatophyta</taxon>
        <taxon>Magnoliopsida</taxon>
        <taxon>Magnoliidae</taxon>
        <taxon>Laurales</taxon>
        <taxon>Lauraceae</taxon>
        <taxon>Persea</taxon>
    </lineage>
</organism>
<evidence type="ECO:0000313" key="2">
    <source>
        <dbReference type="Proteomes" id="UP001234297"/>
    </source>
</evidence>
<sequence length="170" mass="19372">MRGRRGPLLARARLRRGRRVCQLPQLKRGRRSGGPEEEPLRPPKRVRSVNGADQLGQNLAPGTKQMEGLIPLVYKAIKRNNTRRKYECLSQGPAQSSQVAEFNSHAYLTPPPDKVHEGWMDHRSCKSVDHRFSGRYLSPVRKKEEARLSKEVVGFRSHRNRSMFSCMSGA</sequence>
<reference evidence="1 2" key="1">
    <citation type="journal article" date="2022" name="Hortic Res">
        <title>A haplotype resolved chromosomal level avocado genome allows analysis of novel avocado genes.</title>
        <authorList>
            <person name="Nath O."/>
            <person name="Fletcher S.J."/>
            <person name="Hayward A."/>
            <person name="Shaw L.M."/>
            <person name="Masouleh A.K."/>
            <person name="Furtado A."/>
            <person name="Henry R.J."/>
            <person name="Mitter N."/>
        </authorList>
    </citation>
    <scope>NUCLEOTIDE SEQUENCE [LARGE SCALE GENOMIC DNA]</scope>
    <source>
        <strain evidence="2">cv. Hass</strain>
    </source>
</reference>
<dbReference type="Proteomes" id="UP001234297">
    <property type="component" value="Chromosome 1"/>
</dbReference>
<accession>A0ACC2MZM4</accession>
<protein>
    <submittedName>
        <fullName evidence="1">Uncharacterized protein</fullName>
    </submittedName>
</protein>
<proteinExistence type="predicted"/>
<keyword evidence="2" id="KW-1185">Reference proteome</keyword>